<dbReference type="AlphaFoldDB" id="A0A9N7U1L6"/>
<keyword evidence="3" id="KW-1185">Reference proteome</keyword>
<gene>
    <name evidence="2" type="ORF">PLEPLA_LOCUS9535</name>
</gene>
<accession>A0A9N7U1L6</accession>
<feature type="region of interest" description="Disordered" evidence="1">
    <location>
        <begin position="132"/>
        <end position="167"/>
    </location>
</feature>
<protein>
    <submittedName>
        <fullName evidence="2">Uncharacterized protein</fullName>
    </submittedName>
</protein>
<evidence type="ECO:0000256" key="1">
    <source>
        <dbReference type="SAM" id="MobiDB-lite"/>
    </source>
</evidence>
<proteinExistence type="predicted"/>
<comment type="caution">
    <text evidence="2">The sequence shown here is derived from an EMBL/GenBank/DDBJ whole genome shotgun (WGS) entry which is preliminary data.</text>
</comment>
<dbReference type="EMBL" id="CADEAL010000537">
    <property type="protein sequence ID" value="CAB1421648.1"/>
    <property type="molecule type" value="Genomic_DNA"/>
</dbReference>
<evidence type="ECO:0000313" key="3">
    <source>
        <dbReference type="Proteomes" id="UP001153269"/>
    </source>
</evidence>
<name>A0A9N7U1L6_PLEPL</name>
<dbReference type="Proteomes" id="UP001153269">
    <property type="component" value="Unassembled WGS sequence"/>
</dbReference>
<reference evidence="2" key="1">
    <citation type="submission" date="2020-03" db="EMBL/GenBank/DDBJ databases">
        <authorList>
            <person name="Weist P."/>
        </authorList>
    </citation>
    <scope>NUCLEOTIDE SEQUENCE</scope>
</reference>
<feature type="region of interest" description="Disordered" evidence="1">
    <location>
        <begin position="52"/>
        <end position="105"/>
    </location>
</feature>
<sequence length="201" mass="22292">MPGLGWDCVRFGVRVEGCEAEEDDSGPDAHKVAAARLAWKRHVVQGWTERGGGTAALPELCRSPFSSRDTTRRKETPTSLLRVQRSHTKAEKRSRNPTSLPINMRSADTHQPKSTIFAHLLGLPCGLSATKRKRDKQRTVPKTFLPADGDDTRGEIRGEPGGIRSQERPLEPIAGLGKWREGDQLVTMWVNEGRLPLNVNI</sequence>
<organism evidence="2 3">
    <name type="scientific">Pleuronectes platessa</name>
    <name type="common">European plaice</name>
    <dbReference type="NCBI Taxonomy" id="8262"/>
    <lineage>
        <taxon>Eukaryota</taxon>
        <taxon>Metazoa</taxon>
        <taxon>Chordata</taxon>
        <taxon>Craniata</taxon>
        <taxon>Vertebrata</taxon>
        <taxon>Euteleostomi</taxon>
        <taxon>Actinopterygii</taxon>
        <taxon>Neopterygii</taxon>
        <taxon>Teleostei</taxon>
        <taxon>Neoteleostei</taxon>
        <taxon>Acanthomorphata</taxon>
        <taxon>Carangaria</taxon>
        <taxon>Pleuronectiformes</taxon>
        <taxon>Pleuronectoidei</taxon>
        <taxon>Pleuronectidae</taxon>
        <taxon>Pleuronectes</taxon>
    </lineage>
</organism>
<evidence type="ECO:0000313" key="2">
    <source>
        <dbReference type="EMBL" id="CAB1421648.1"/>
    </source>
</evidence>